<dbReference type="AlphaFoldDB" id="A0A836GM60"/>
<dbReference type="Proteomes" id="UP000674143">
    <property type="component" value="Unassembled WGS sequence"/>
</dbReference>
<accession>A0A836GM60</accession>
<evidence type="ECO:0000313" key="1">
    <source>
        <dbReference type="EMBL" id="KAG5466383.1"/>
    </source>
</evidence>
<dbReference type="GeneID" id="92357516"/>
<reference evidence="2" key="1">
    <citation type="journal article" date="2021" name="Microbiol. Resour. Announc.">
        <title>LGAAP: Leishmaniinae Genome Assembly and Annotation Pipeline.</title>
        <authorList>
            <person name="Almutairi H."/>
            <person name="Urbaniak M.D."/>
            <person name="Bates M.D."/>
            <person name="Jariyapan N."/>
            <person name="Kwakye-Nuako G."/>
            <person name="Thomaz-Soccol V."/>
            <person name="Al-Salem W.S."/>
            <person name="Dillon R.J."/>
            <person name="Bates P.A."/>
            <person name="Gatherer D."/>
        </authorList>
    </citation>
    <scope>NUCLEOTIDE SEQUENCE [LARGE SCALE GENOMIC DNA]</scope>
</reference>
<proteinExistence type="predicted"/>
<keyword evidence="2" id="KW-1185">Reference proteome</keyword>
<gene>
    <name evidence="1" type="ORF">LSCM4_01533</name>
</gene>
<dbReference type="KEGG" id="loi:92357516"/>
<sequence length="189" mass="20231">MRSHAAKKSFHPPFKRAALPDTAASAHAVTRQLHRNQLLAPHATPSFADDSCAATPSLASAPLAPDTTAAVCKRLMALKTESEVGVVTPPRDVVADSLSRAVTGVALAVCALSRRQLQQRIDARRAELAGTKEWSLVADTLHWVTVSQAALQYLAETRAAGQVERVLSELHIDPPSVLFSVEESSFSHP</sequence>
<reference evidence="2" key="2">
    <citation type="journal article" date="2021" name="Sci. Data">
        <title>Chromosome-scale genome sequencing, assembly and annotation of six genomes from subfamily Leishmaniinae.</title>
        <authorList>
            <person name="Almutairi H."/>
            <person name="Urbaniak M.D."/>
            <person name="Bates M.D."/>
            <person name="Jariyapan N."/>
            <person name="Kwakye-Nuako G."/>
            <person name="Thomaz Soccol V."/>
            <person name="Al-Salem W.S."/>
            <person name="Dillon R.J."/>
            <person name="Bates P.A."/>
            <person name="Gatherer D."/>
        </authorList>
    </citation>
    <scope>NUCLEOTIDE SEQUENCE [LARGE SCALE GENOMIC DNA]</scope>
</reference>
<comment type="caution">
    <text evidence="1">The sequence shown here is derived from an EMBL/GenBank/DDBJ whole genome shotgun (WGS) entry which is preliminary data.</text>
</comment>
<name>A0A836GM60_9TRYP</name>
<protein>
    <submittedName>
        <fullName evidence="1">Uncharacterized protein</fullName>
    </submittedName>
</protein>
<dbReference type="RefSeq" id="XP_067059273.1">
    <property type="nucleotide sequence ID" value="XM_067203582.1"/>
</dbReference>
<dbReference type="EMBL" id="JAFHLR010000035">
    <property type="protein sequence ID" value="KAG5466383.1"/>
    <property type="molecule type" value="Genomic_DNA"/>
</dbReference>
<evidence type="ECO:0000313" key="2">
    <source>
        <dbReference type="Proteomes" id="UP000674143"/>
    </source>
</evidence>
<organism evidence="1 2">
    <name type="scientific">Leishmania orientalis</name>
    <dbReference type="NCBI Taxonomy" id="2249476"/>
    <lineage>
        <taxon>Eukaryota</taxon>
        <taxon>Discoba</taxon>
        <taxon>Euglenozoa</taxon>
        <taxon>Kinetoplastea</taxon>
        <taxon>Metakinetoplastina</taxon>
        <taxon>Trypanosomatida</taxon>
        <taxon>Trypanosomatidae</taxon>
        <taxon>Leishmaniinae</taxon>
        <taxon>Leishmania</taxon>
    </lineage>
</organism>